<proteinExistence type="predicted"/>
<sequence>MQILTASLTRRAALRFASAGAVAFTALRTPSPASAVTTQPTLLATAVRTFATDFSRSHSNPVPSSFTLAASGSGRRTTAVLRFDERFVEWTGDSAVMVHGTTIVSLPITKEPGAIRFDMPGGSVGGGASVHLPLRSAVEYPHENIGPSIAPTLELLNGSQSTTSTFEVPMDEASGVAWGLSTDVGWVAREVSDGSRYWVPSIVVVSSTGPGPVPRGTVITITTDAVLAGVSDVIPAPLTPDDPAADPDAAQSTAKTSKQIAGGARNTIATIEDDLPAGTTFTLEVETGRTSPGVRARALTYAQVSCTAPRASRGMQRRTGRETATANAPGGLPLAEDTFTGRI</sequence>
<dbReference type="InterPro" id="IPR006311">
    <property type="entry name" value="TAT_signal"/>
</dbReference>
<feature type="signal peptide" evidence="2">
    <location>
        <begin position="1"/>
        <end position="35"/>
    </location>
</feature>
<dbReference type="Proteomes" id="UP000573001">
    <property type="component" value="Unassembled WGS sequence"/>
</dbReference>
<evidence type="ECO:0000256" key="1">
    <source>
        <dbReference type="SAM" id="MobiDB-lite"/>
    </source>
</evidence>
<evidence type="ECO:0000313" key="3">
    <source>
        <dbReference type="EMBL" id="NUU13005.1"/>
    </source>
</evidence>
<evidence type="ECO:0000256" key="2">
    <source>
        <dbReference type="SAM" id="SignalP"/>
    </source>
</evidence>
<evidence type="ECO:0000313" key="4">
    <source>
        <dbReference type="Proteomes" id="UP000573001"/>
    </source>
</evidence>
<protein>
    <submittedName>
        <fullName evidence="3">Uncharacterized protein</fullName>
    </submittedName>
</protein>
<feature type="region of interest" description="Disordered" evidence="1">
    <location>
        <begin position="310"/>
        <end position="343"/>
    </location>
</feature>
<reference evidence="3 4" key="1">
    <citation type="submission" date="2020-05" db="EMBL/GenBank/DDBJ databases">
        <title>Genome Sequencing of Type Strains.</title>
        <authorList>
            <person name="Lemaire J.F."/>
            <person name="Inderbitzin P."/>
            <person name="Gregorio O.A."/>
            <person name="Collins S.B."/>
            <person name="Wespe N."/>
            <person name="Knight-Connoni V."/>
        </authorList>
    </citation>
    <scope>NUCLEOTIDE SEQUENCE [LARGE SCALE GENOMIC DNA]</scope>
    <source>
        <strain evidence="3 4">ATCC 19096</strain>
    </source>
</reference>
<accession>A0ABX2M4F4</accession>
<comment type="caution">
    <text evidence="3">The sequence shown here is derived from an EMBL/GenBank/DDBJ whole genome shotgun (WGS) entry which is preliminary data.</text>
</comment>
<feature type="chain" id="PRO_5046994147" evidence="2">
    <location>
        <begin position="36"/>
        <end position="343"/>
    </location>
</feature>
<keyword evidence="2" id="KW-0732">Signal</keyword>
<name>A0ABX2M4F4_9MICO</name>
<gene>
    <name evidence="3" type="ORF">HP507_04025</name>
</gene>
<organism evidence="3 4">
    <name type="scientific">Curtobacterium pusillum</name>
    <dbReference type="NCBI Taxonomy" id="69373"/>
    <lineage>
        <taxon>Bacteria</taxon>
        <taxon>Bacillati</taxon>
        <taxon>Actinomycetota</taxon>
        <taxon>Actinomycetes</taxon>
        <taxon>Micrococcales</taxon>
        <taxon>Microbacteriaceae</taxon>
        <taxon>Curtobacterium</taxon>
    </lineage>
</organism>
<dbReference type="EMBL" id="JABMCE010000056">
    <property type="protein sequence ID" value="NUU13005.1"/>
    <property type="molecule type" value="Genomic_DNA"/>
</dbReference>
<feature type="compositionally biased region" description="Low complexity" evidence="1">
    <location>
        <begin position="237"/>
        <end position="250"/>
    </location>
</feature>
<dbReference type="RefSeq" id="WP_175350565.1">
    <property type="nucleotide sequence ID" value="NZ_BAAAWQ010000001.1"/>
</dbReference>
<keyword evidence="4" id="KW-1185">Reference proteome</keyword>
<feature type="region of interest" description="Disordered" evidence="1">
    <location>
        <begin position="237"/>
        <end position="261"/>
    </location>
</feature>
<dbReference type="PROSITE" id="PS51318">
    <property type="entry name" value="TAT"/>
    <property type="match status" value="1"/>
</dbReference>